<evidence type="ECO:0000256" key="1">
    <source>
        <dbReference type="ARBA" id="ARBA00022491"/>
    </source>
</evidence>
<dbReference type="GO" id="GO:0000976">
    <property type="term" value="F:transcription cis-regulatory region binding"/>
    <property type="evidence" value="ECO:0007669"/>
    <property type="project" value="TreeGrafter"/>
</dbReference>
<dbReference type="PANTHER" id="PTHR30055:SF151">
    <property type="entry name" value="TRANSCRIPTIONAL REGULATORY PROTEIN"/>
    <property type="match status" value="1"/>
</dbReference>
<protein>
    <submittedName>
        <fullName evidence="8">TetR family transcriptional regulator</fullName>
    </submittedName>
</protein>
<dbReference type="PRINTS" id="PR00400">
    <property type="entry name" value="TETREPRESSOR"/>
</dbReference>
<evidence type="ECO:0000313" key="8">
    <source>
        <dbReference type="EMBL" id="TQN48515.1"/>
    </source>
</evidence>
<dbReference type="EMBL" id="VFQF01000001">
    <property type="protein sequence ID" value="TQN48515.1"/>
    <property type="molecule type" value="Genomic_DNA"/>
</dbReference>
<dbReference type="InterPro" id="IPR003012">
    <property type="entry name" value="Tet_transcr_reg_TetR"/>
</dbReference>
<dbReference type="InterPro" id="IPR036271">
    <property type="entry name" value="Tet_transcr_reg_TetR-rel_C_sf"/>
</dbReference>
<dbReference type="GO" id="GO:0046677">
    <property type="term" value="P:response to antibiotic"/>
    <property type="evidence" value="ECO:0007669"/>
    <property type="project" value="InterPro"/>
</dbReference>
<feature type="DNA-binding region" description="H-T-H motif" evidence="5">
    <location>
        <begin position="37"/>
        <end position="56"/>
    </location>
</feature>
<dbReference type="SUPFAM" id="SSF48498">
    <property type="entry name" value="Tetracyclin repressor-like, C-terminal domain"/>
    <property type="match status" value="1"/>
</dbReference>
<dbReference type="PRINTS" id="PR00455">
    <property type="entry name" value="HTHTETR"/>
</dbReference>
<dbReference type="Proteomes" id="UP000320085">
    <property type="component" value="Unassembled WGS sequence"/>
</dbReference>
<keyword evidence="4" id="KW-0804">Transcription</keyword>
<sequence length="271" mass="28270">MKRVSTSDAASRSPLSPARIVAVAVALADAEGQSAVSMRRLARELGVTPMALYWHFSDKDALVGAMAEQVIRDAEFTDAAGGGWQDRYRGVLVALVELLHAHPWMGRLVIERVVPLPNFLTALESMLDCLRLAGLDPTVSVMVVQQSVQGVVGLVEYEPQPPADAATSASARQALQASLGSLEPSDFPNVRAASVPLAASVGGEAYYRLGLDTIVGGIEAVAAAAAGPPRDRARRGGMPSGTGGGRHTEGAALEGAEAVRSGRVRGPEKEK</sequence>
<name>A0A543PWS0_9MICO</name>
<evidence type="ECO:0000256" key="4">
    <source>
        <dbReference type="ARBA" id="ARBA00023163"/>
    </source>
</evidence>
<dbReference type="PROSITE" id="PS50977">
    <property type="entry name" value="HTH_TETR_2"/>
    <property type="match status" value="1"/>
</dbReference>
<gene>
    <name evidence="8" type="ORF">FHX52_1653</name>
</gene>
<evidence type="ECO:0000256" key="6">
    <source>
        <dbReference type="SAM" id="MobiDB-lite"/>
    </source>
</evidence>
<dbReference type="GO" id="GO:0003700">
    <property type="term" value="F:DNA-binding transcription factor activity"/>
    <property type="evidence" value="ECO:0007669"/>
    <property type="project" value="TreeGrafter"/>
</dbReference>
<evidence type="ECO:0000259" key="7">
    <source>
        <dbReference type="PROSITE" id="PS50977"/>
    </source>
</evidence>
<evidence type="ECO:0000256" key="5">
    <source>
        <dbReference type="PROSITE-ProRule" id="PRU00335"/>
    </source>
</evidence>
<dbReference type="InterPro" id="IPR001647">
    <property type="entry name" value="HTH_TetR"/>
</dbReference>
<dbReference type="InterPro" id="IPR004111">
    <property type="entry name" value="Repressor_TetR_C"/>
</dbReference>
<feature type="region of interest" description="Disordered" evidence="6">
    <location>
        <begin position="225"/>
        <end position="271"/>
    </location>
</feature>
<dbReference type="Pfam" id="PF00440">
    <property type="entry name" value="TetR_N"/>
    <property type="match status" value="1"/>
</dbReference>
<dbReference type="GO" id="GO:0045892">
    <property type="term" value="P:negative regulation of DNA-templated transcription"/>
    <property type="evidence" value="ECO:0007669"/>
    <property type="project" value="InterPro"/>
</dbReference>
<keyword evidence="2" id="KW-0805">Transcription regulation</keyword>
<evidence type="ECO:0000313" key="9">
    <source>
        <dbReference type="Proteomes" id="UP000320085"/>
    </source>
</evidence>
<feature type="domain" description="HTH tetR-type" evidence="7">
    <location>
        <begin position="14"/>
        <end position="74"/>
    </location>
</feature>
<dbReference type="AlphaFoldDB" id="A0A543PWS0"/>
<keyword evidence="1" id="KW-0678">Repressor</keyword>
<evidence type="ECO:0000256" key="3">
    <source>
        <dbReference type="ARBA" id="ARBA00023125"/>
    </source>
</evidence>
<accession>A0A543PWS0</accession>
<organism evidence="8 9">
    <name type="scientific">Humibacillus xanthopallidus</name>
    <dbReference type="NCBI Taxonomy" id="412689"/>
    <lineage>
        <taxon>Bacteria</taxon>
        <taxon>Bacillati</taxon>
        <taxon>Actinomycetota</taxon>
        <taxon>Actinomycetes</taxon>
        <taxon>Micrococcales</taxon>
        <taxon>Intrasporangiaceae</taxon>
        <taxon>Humibacillus</taxon>
    </lineage>
</organism>
<proteinExistence type="predicted"/>
<evidence type="ECO:0000256" key="2">
    <source>
        <dbReference type="ARBA" id="ARBA00023015"/>
    </source>
</evidence>
<dbReference type="InterPro" id="IPR050109">
    <property type="entry name" value="HTH-type_TetR-like_transc_reg"/>
</dbReference>
<keyword evidence="3 5" id="KW-0238">DNA-binding</keyword>
<reference evidence="8 9" key="1">
    <citation type="submission" date="2019-06" db="EMBL/GenBank/DDBJ databases">
        <title>Sequencing the genomes of 1000 actinobacteria strains.</title>
        <authorList>
            <person name="Klenk H.-P."/>
        </authorList>
    </citation>
    <scope>NUCLEOTIDE SEQUENCE [LARGE SCALE GENOMIC DNA]</scope>
    <source>
        <strain evidence="8 9">DSM 21776</strain>
    </source>
</reference>
<dbReference type="PANTHER" id="PTHR30055">
    <property type="entry name" value="HTH-TYPE TRANSCRIPTIONAL REGULATOR RUTR"/>
    <property type="match status" value="1"/>
</dbReference>
<dbReference type="Gene3D" id="1.10.357.10">
    <property type="entry name" value="Tetracycline Repressor, domain 2"/>
    <property type="match status" value="1"/>
</dbReference>
<dbReference type="InterPro" id="IPR009057">
    <property type="entry name" value="Homeodomain-like_sf"/>
</dbReference>
<dbReference type="SUPFAM" id="SSF46689">
    <property type="entry name" value="Homeodomain-like"/>
    <property type="match status" value="1"/>
</dbReference>
<dbReference type="RefSeq" id="WP_342777908.1">
    <property type="nucleotide sequence ID" value="NZ_VFQF01000001.1"/>
</dbReference>
<dbReference type="Pfam" id="PF02909">
    <property type="entry name" value="TetR_C_1"/>
    <property type="match status" value="1"/>
</dbReference>
<comment type="caution">
    <text evidence="8">The sequence shown here is derived from an EMBL/GenBank/DDBJ whole genome shotgun (WGS) entry which is preliminary data.</text>
</comment>